<dbReference type="PANTHER" id="PTHR47332">
    <property type="entry name" value="SET DOMAIN-CONTAINING PROTEIN 5"/>
    <property type="match status" value="1"/>
</dbReference>
<dbReference type="InterPro" id="IPR046341">
    <property type="entry name" value="SET_dom_sf"/>
</dbReference>
<dbReference type="Proteomes" id="UP000076154">
    <property type="component" value="Unassembled WGS sequence"/>
</dbReference>
<feature type="transmembrane region" description="Helical" evidence="2">
    <location>
        <begin position="36"/>
        <end position="55"/>
    </location>
</feature>
<evidence type="ECO:0000256" key="1">
    <source>
        <dbReference type="SAM" id="MobiDB-lite"/>
    </source>
</evidence>
<sequence>MSTRRRGKPIEEQVKGGLSKVPKVKRRGNPYFNRRTALPIILGLVLIVAVCRKLYQRIFQTPIIQDALEPFEPSPPVEIDPDIFQVVDIPGRGKGLIANRDIEPGELVIREKPLFKVPHSISTSPIALIAKLLREADASGRQAFLDLSYVNFPEDVDPEEHPDSVALAIFETNAVAAGDGVGIFPRMARLNHGCSSAFNVVYNWRDKEGVLVVHALKSIKKGEELLTTYFDTKRPRVERRAFLAEHYGFNCMCSVCSLPDAQSVASDKRLTQIKDYYGRFATWGERNITGIEAIDAVRSIWALEDEEGYRSERGRLAADAALVAASHSDSAATREWAKKSVEWYGYELGRDSLQVHEMKGVVASPKRHPAWGSRERLKVGGPGGSK</sequence>
<comment type="caution">
    <text evidence="4">The sequence shown here is derived from an EMBL/GenBank/DDBJ whole genome shotgun (WGS) entry which is preliminary data.</text>
</comment>
<reference evidence="4" key="1">
    <citation type="submission" date="2018-04" db="EMBL/GenBank/DDBJ databases">
        <title>Whole genome sequencing of Hypsizygus marmoreus.</title>
        <authorList>
            <person name="Choi I.-G."/>
            <person name="Min B."/>
            <person name="Kim J.-G."/>
            <person name="Kim S."/>
            <person name="Oh Y.-L."/>
            <person name="Kong W.-S."/>
            <person name="Park H."/>
            <person name="Jeong J."/>
            <person name="Song E.-S."/>
        </authorList>
    </citation>
    <scope>NUCLEOTIDE SEQUENCE [LARGE SCALE GENOMIC DNA]</scope>
    <source>
        <strain evidence="4">51987-8</strain>
    </source>
</reference>
<dbReference type="SMART" id="SM00317">
    <property type="entry name" value="SET"/>
    <property type="match status" value="1"/>
</dbReference>
<dbReference type="Pfam" id="PF00856">
    <property type="entry name" value="SET"/>
    <property type="match status" value="1"/>
</dbReference>
<keyword evidence="2" id="KW-0812">Transmembrane</keyword>
<dbReference type="PANTHER" id="PTHR47332:SF4">
    <property type="entry name" value="SET DOMAIN-CONTAINING PROTEIN 5"/>
    <property type="match status" value="1"/>
</dbReference>
<dbReference type="CDD" id="cd20071">
    <property type="entry name" value="SET_SMYD"/>
    <property type="match status" value="1"/>
</dbReference>
<keyword evidence="2" id="KW-0472">Membrane</keyword>
<dbReference type="AlphaFoldDB" id="A0A369JBL5"/>
<dbReference type="OrthoDB" id="265717at2759"/>
<dbReference type="InParanoid" id="A0A369JBL5"/>
<proteinExistence type="predicted"/>
<evidence type="ECO:0000259" key="3">
    <source>
        <dbReference type="PROSITE" id="PS50280"/>
    </source>
</evidence>
<dbReference type="SUPFAM" id="SSF82199">
    <property type="entry name" value="SET domain"/>
    <property type="match status" value="1"/>
</dbReference>
<protein>
    <submittedName>
        <fullName evidence="4">SET domain-containing protein 5</fullName>
    </submittedName>
</protein>
<name>A0A369JBL5_HYPMA</name>
<gene>
    <name evidence="4" type="primary">set5_2</name>
    <name evidence="4" type="ORF">Hypma_000792</name>
</gene>
<dbReference type="FunCoup" id="A0A369JBL5">
    <property type="interactions" value="1"/>
</dbReference>
<dbReference type="InterPro" id="IPR001214">
    <property type="entry name" value="SET_dom"/>
</dbReference>
<dbReference type="InterPro" id="IPR053185">
    <property type="entry name" value="SET_domain_protein"/>
</dbReference>
<feature type="region of interest" description="Disordered" evidence="1">
    <location>
        <begin position="365"/>
        <end position="386"/>
    </location>
</feature>
<keyword evidence="2" id="KW-1133">Transmembrane helix</keyword>
<evidence type="ECO:0000313" key="5">
    <source>
        <dbReference type="Proteomes" id="UP000076154"/>
    </source>
</evidence>
<dbReference type="PROSITE" id="PS50280">
    <property type="entry name" value="SET"/>
    <property type="match status" value="1"/>
</dbReference>
<dbReference type="EMBL" id="LUEZ02000107">
    <property type="protein sequence ID" value="RDB17815.1"/>
    <property type="molecule type" value="Genomic_DNA"/>
</dbReference>
<keyword evidence="5" id="KW-1185">Reference proteome</keyword>
<dbReference type="Gene3D" id="2.170.270.10">
    <property type="entry name" value="SET domain"/>
    <property type="match status" value="1"/>
</dbReference>
<evidence type="ECO:0000313" key="4">
    <source>
        <dbReference type="EMBL" id="RDB17815.1"/>
    </source>
</evidence>
<feature type="domain" description="SET" evidence="3">
    <location>
        <begin position="75"/>
        <end position="230"/>
    </location>
</feature>
<accession>A0A369JBL5</accession>
<dbReference type="STRING" id="39966.A0A369JBL5"/>
<evidence type="ECO:0000256" key="2">
    <source>
        <dbReference type="SAM" id="Phobius"/>
    </source>
</evidence>
<organism evidence="4 5">
    <name type="scientific">Hypsizygus marmoreus</name>
    <name type="common">White beech mushroom</name>
    <name type="synonym">Agaricus marmoreus</name>
    <dbReference type="NCBI Taxonomy" id="39966"/>
    <lineage>
        <taxon>Eukaryota</taxon>
        <taxon>Fungi</taxon>
        <taxon>Dikarya</taxon>
        <taxon>Basidiomycota</taxon>
        <taxon>Agaricomycotina</taxon>
        <taxon>Agaricomycetes</taxon>
        <taxon>Agaricomycetidae</taxon>
        <taxon>Agaricales</taxon>
        <taxon>Tricholomatineae</taxon>
        <taxon>Lyophyllaceae</taxon>
        <taxon>Hypsizygus</taxon>
    </lineage>
</organism>